<evidence type="ECO:0000259" key="2">
    <source>
        <dbReference type="Pfam" id="PF12814"/>
    </source>
</evidence>
<name>A0A1R1X5V9_9FUNG</name>
<dbReference type="GO" id="GO:0005938">
    <property type="term" value="C:cell cortex"/>
    <property type="evidence" value="ECO:0007669"/>
    <property type="project" value="InterPro"/>
</dbReference>
<feature type="compositionally biased region" description="Polar residues" evidence="1">
    <location>
        <begin position="884"/>
        <end position="900"/>
    </location>
</feature>
<proteinExistence type="predicted"/>
<protein>
    <recommendedName>
        <fullName evidence="2">Pleckstrin homology domain-containing protein</fullName>
    </recommendedName>
</protein>
<feature type="region of interest" description="Disordered" evidence="1">
    <location>
        <begin position="537"/>
        <end position="562"/>
    </location>
</feature>
<feature type="compositionally biased region" description="Basic and acidic residues" evidence="1">
    <location>
        <begin position="901"/>
        <end position="912"/>
    </location>
</feature>
<feature type="region of interest" description="Disordered" evidence="1">
    <location>
        <begin position="188"/>
        <end position="248"/>
    </location>
</feature>
<feature type="compositionally biased region" description="Polar residues" evidence="1">
    <location>
        <begin position="537"/>
        <end position="555"/>
    </location>
</feature>
<feature type="region of interest" description="Disordered" evidence="1">
    <location>
        <begin position="872"/>
        <end position="931"/>
    </location>
</feature>
<keyword evidence="4" id="KW-1185">Reference proteome</keyword>
<feature type="domain" description="Pleckstrin homology" evidence="2">
    <location>
        <begin position="1335"/>
        <end position="1393"/>
    </location>
</feature>
<dbReference type="OrthoDB" id="2149224at2759"/>
<sequence>MAETDEYPTSRINSNSFSSKDPHFLYSSRSELPEANFKDLSNFTTSQIGKLPLRSLTRRPSSSMYIPNSTGEYYENADTIRDLNSTNSKALPFIADYFNDNLHKSENRSPSIDSIKSIDSSVEGWSHVKNEFGSEESIKYLTFQELTKDSATEVNFIYNNSPESNKTQNSTIKSRNFEHDTEIKNIYSQSKKKTANANENVSRIENRRTIRTESSSNKTNFSDLMHITPTKPSNNNNTPPPKSPKNSLVDNLLTQLQDLQNLYDEKCIQVKTLLSYKGTNSLLRTPSSLNSSPDFSNSKGTLNYDIKDIKSVSLNQAYAHPEKIHNSRNEPEKFSSPPEYNLRISALESDLKNSFETFKSNYQLFSKGNFAPVYPHSILDESDRPLSRKSQKDELNLSCKNISDPSNQSLKLNSALLSSNQKPPNDDSRSMIQKVLISSSARQSPRTPKNSKHDSFYSQFYDINSTDNFEDTRSQYSQSFVSGLGISSYNNKANLNHQQSISVNVNDYLDLLEKFNLMLSYSNNLLNLENAVKNTKKSTPLDQSINQNPLPSQKDSNQHIDSDDQTFEISSLKSQLNYSKFEASLLNLKLDDYQNLCINIDTKLENSKKITNDLILALLSKVSSIQKCIDRQQKILPQELLNSNCHNSYPKNFDAISMCLKINNALNQSNHIQSTNDSGNEYSFCVDKIFDCITNIEFKNSIQSQYLNFLKSFEEMKNKSTYNTEKFSDISNFTTFLILKLITESNYNNNLSSKFTDLSQLIHNSYNANSTIHSPGYNARLPKIKKASSLSPKSNKLNLSLLQNSNDPTYMIKQHDLNENSEFNVDLLNSPFSHKFYPNNTLYTNSVPDLSYNIRAYNKLYVNSKSPYVHIKNSHYRPSKNLDKSSQNKNCTNDLSSSSEKGQEKSFMKEDVNMDGYESSKASTTKRTKPKKIVTQNKYSKLVIRPFTPENIEDSDKKFIRDRNSALFKSQKIPSLKLKAASLANSCELQSCQPLPQDFDIKFITKNHITDSCASNSMDNQIFEISPIINTSVSKSILKPALTHPPKKKAEFLLDSTTTTIKPISTDTCPPDDPSNLNLGHVTPPSTDSNDLDIPKNDTVNLIPIESLNEYQQNPIHDPNISPRKSCLTFKEQESSIKLRLNTISNYLTYYNSITESNGDTYDRSPIALGTSGANLYSLVTNDSKPANYINAPKLKISKNVKFEDENDKHSGAGELGMSIDDPHYLSKNKVKIGSSGVTVLKSPVTTVYTSFPVASASEIYEGENKFQTKVKPVVFTYTKHKKSIKKSRNNLEFEQSSDEKPKTLNVSTDKFSALTKTSGGIPPSIDTFTPDPNIVSAVAKAMVGSFMYLCIDNKTSMHDVLKNPGKNLMYFWIHPYAKMLNWSKQSPTKGTSPVLNVPTITHKKSASIGNIFSSNKSSKIFNASNYPPMPHNNVAGDDSPPLANNPYVIESDPATETKEPTDFLASLSKSRSFIAGKIQKLSSKAPIMPATPKSLFIDQVRVVADYQTSHLGDFPSYSLIVSSRDTSVRLKAMTMDDHDQWFVAFTYLQSRKPITSKFSKVSLPLPNL</sequence>
<feature type="compositionally biased region" description="Basic and acidic residues" evidence="1">
    <location>
        <begin position="202"/>
        <end position="211"/>
    </location>
</feature>
<feature type="compositionally biased region" description="Low complexity" evidence="1">
    <location>
        <begin position="228"/>
        <end position="237"/>
    </location>
</feature>
<gene>
    <name evidence="3" type="ORF">AYI70_g10584</name>
</gene>
<feature type="region of interest" description="Disordered" evidence="1">
    <location>
        <begin position="1"/>
        <end position="23"/>
    </location>
</feature>
<dbReference type="Pfam" id="PF12814">
    <property type="entry name" value="Mcp5_PH"/>
    <property type="match status" value="1"/>
</dbReference>
<dbReference type="EMBL" id="LSSN01005200">
    <property type="protein sequence ID" value="OMJ10021.1"/>
    <property type="molecule type" value="Genomic_DNA"/>
</dbReference>
<evidence type="ECO:0000313" key="4">
    <source>
        <dbReference type="Proteomes" id="UP000187283"/>
    </source>
</evidence>
<organism evidence="3 4">
    <name type="scientific">Smittium culicis</name>
    <dbReference type="NCBI Taxonomy" id="133412"/>
    <lineage>
        <taxon>Eukaryota</taxon>
        <taxon>Fungi</taxon>
        <taxon>Fungi incertae sedis</taxon>
        <taxon>Zoopagomycota</taxon>
        <taxon>Kickxellomycotina</taxon>
        <taxon>Harpellomycetes</taxon>
        <taxon>Harpellales</taxon>
        <taxon>Legeriomycetaceae</taxon>
        <taxon>Smittium</taxon>
    </lineage>
</organism>
<dbReference type="GO" id="GO:0032065">
    <property type="term" value="P:maintenance of protein location in cell cortex"/>
    <property type="evidence" value="ECO:0007669"/>
    <property type="project" value="InterPro"/>
</dbReference>
<comment type="caution">
    <text evidence="3">The sequence shown here is derived from an EMBL/GenBank/DDBJ whole genome shotgun (WGS) entry which is preliminary data.</text>
</comment>
<reference evidence="3 4" key="1">
    <citation type="submission" date="2017-01" db="EMBL/GenBank/DDBJ databases">
        <authorList>
            <person name="Mah S.A."/>
            <person name="Swanson W.J."/>
            <person name="Moy G.W."/>
            <person name="Vacquier V.D."/>
        </authorList>
    </citation>
    <scope>NUCLEOTIDE SEQUENCE [LARGE SCALE GENOMIC DNA]</scope>
    <source>
        <strain evidence="3 4">GSMNP</strain>
    </source>
</reference>
<accession>A0A1R1X5V9</accession>
<evidence type="ECO:0000256" key="1">
    <source>
        <dbReference type="SAM" id="MobiDB-lite"/>
    </source>
</evidence>
<dbReference type="STRING" id="133412.A0A1R1X5V9"/>
<dbReference type="Proteomes" id="UP000187283">
    <property type="component" value="Unassembled WGS sequence"/>
</dbReference>
<evidence type="ECO:0000313" key="3">
    <source>
        <dbReference type="EMBL" id="OMJ10021.1"/>
    </source>
</evidence>
<feature type="compositionally biased region" description="Polar residues" evidence="1">
    <location>
        <begin position="10"/>
        <end position="19"/>
    </location>
</feature>
<feature type="compositionally biased region" description="Polar residues" evidence="1">
    <location>
        <begin position="212"/>
        <end position="222"/>
    </location>
</feature>
<dbReference type="GO" id="GO:0005543">
    <property type="term" value="F:phospholipid binding"/>
    <property type="evidence" value="ECO:0007669"/>
    <property type="project" value="InterPro"/>
</dbReference>
<dbReference type="InterPro" id="IPR024774">
    <property type="entry name" value="PH_dom-Mcp5-type"/>
</dbReference>